<gene>
    <name evidence="1" type="ORF">GLOINDRAFT_343098</name>
</gene>
<name>U9V124_RHIID</name>
<feature type="non-terminal residue" evidence="1">
    <location>
        <position position="1"/>
    </location>
</feature>
<reference evidence="1" key="1">
    <citation type="submission" date="2013-07" db="EMBL/GenBank/DDBJ databases">
        <title>The genome of an arbuscular mycorrhizal fungus provides insights into the evolution of the oldest plant symbiosis.</title>
        <authorList>
            <consortium name="DOE Joint Genome Institute"/>
            <person name="Tisserant E."/>
            <person name="Malbreil M."/>
            <person name="Kuo A."/>
            <person name="Kohler A."/>
            <person name="Symeonidi A."/>
            <person name="Balestrini R."/>
            <person name="Charron P."/>
            <person name="Duensing N."/>
            <person name="Frei-dit-Frey N."/>
            <person name="Gianinazzi-Pearson V."/>
            <person name="Gilbert B."/>
            <person name="Handa Y."/>
            <person name="Hijri M."/>
            <person name="Kaul R."/>
            <person name="Kawaguchi M."/>
            <person name="Krajinski F."/>
            <person name="Lammers P."/>
            <person name="Lapierre D."/>
            <person name="Masclaux F.G."/>
            <person name="Murat C."/>
            <person name="Morin E."/>
            <person name="Ndikumana S."/>
            <person name="Pagni M."/>
            <person name="Petitpierre D."/>
            <person name="Requena N."/>
            <person name="Rosikiewicz P."/>
            <person name="Riley R."/>
            <person name="Saito K."/>
            <person name="San Clemente H."/>
            <person name="Shapiro H."/>
            <person name="van Tuinen D."/>
            <person name="Becard G."/>
            <person name="Bonfante P."/>
            <person name="Paszkowski U."/>
            <person name="Shachar-Hill Y."/>
            <person name="Young J.P."/>
            <person name="Sanders I.R."/>
            <person name="Henrissat B."/>
            <person name="Rensing S.A."/>
            <person name="Grigoriev I.V."/>
            <person name="Corradi N."/>
            <person name="Roux C."/>
            <person name="Martin F."/>
        </authorList>
    </citation>
    <scope>NUCLEOTIDE SEQUENCE</scope>
    <source>
        <strain evidence="1">DAOM 197198</strain>
    </source>
</reference>
<dbReference type="EMBL" id="KI276302">
    <property type="protein sequence ID" value="ESA21566.1"/>
    <property type="molecule type" value="Genomic_DNA"/>
</dbReference>
<dbReference type="HOGENOM" id="CLU_1735883_0_0_1"/>
<dbReference type="VEuPathDB" id="FungiDB:RhiirFUN_003380"/>
<dbReference type="AlphaFoldDB" id="U9V124"/>
<sequence length="151" mass="16570">NPWVIGTSGAIALGLVGALVVPFILSVIIYVLVQKMLQQVHLLLGLCHYMEARLHVRGRLVSILQSIGAAGLGTLGTSISSSFGAAIGTLIGGPKACNIFKRNQIFGRFIRDQINDQVHKININKFSSKISEQVNEKVHEISKFFNKFHFK</sequence>
<organism evidence="1">
    <name type="scientific">Rhizophagus irregularis (strain DAOM 181602 / DAOM 197198 / MUCL 43194)</name>
    <name type="common">Arbuscular mycorrhizal fungus</name>
    <name type="synonym">Glomus intraradices</name>
    <dbReference type="NCBI Taxonomy" id="747089"/>
    <lineage>
        <taxon>Eukaryota</taxon>
        <taxon>Fungi</taxon>
        <taxon>Fungi incertae sedis</taxon>
        <taxon>Mucoromycota</taxon>
        <taxon>Glomeromycotina</taxon>
        <taxon>Glomeromycetes</taxon>
        <taxon>Glomerales</taxon>
        <taxon>Glomeraceae</taxon>
        <taxon>Rhizophagus</taxon>
    </lineage>
</organism>
<protein>
    <submittedName>
        <fullName evidence="1">Uncharacterized protein</fullName>
    </submittedName>
</protein>
<proteinExistence type="predicted"/>
<accession>U9V124</accession>
<evidence type="ECO:0000313" key="1">
    <source>
        <dbReference type="EMBL" id="ESA21566.1"/>
    </source>
</evidence>